<keyword evidence="2" id="KW-1185">Reference proteome</keyword>
<gene>
    <name evidence="1" type="ORF">ACEZ3G_12340</name>
</gene>
<dbReference type="EMBL" id="JBHFPV010000002">
    <property type="protein sequence ID" value="MFH6604272.1"/>
    <property type="molecule type" value="Genomic_DNA"/>
</dbReference>
<comment type="caution">
    <text evidence="1">The sequence shown here is derived from an EMBL/GenBank/DDBJ whole genome shotgun (WGS) entry which is preliminary data.</text>
</comment>
<evidence type="ECO:0000313" key="1">
    <source>
        <dbReference type="EMBL" id="MFH6604272.1"/>
    </source>
</evidence>
<protein>
    <submittedName>
        <fullName evidence="1">TonB-dependent receptor plug domain-containing protein</fullName>
    </submittedName>
</protein>
<organism evidence="1 2">
    <name type="scientific">Meishania litoralis</name>
    <dbReference type="NCBI Taxonomy" id="3434685"/>
    <lineage>
        <taxon>Bacteria</taxon>
        <taxon>Pseudomonadati</taxon>
        <taxon>Bacteroidota</taxon>
        <taxon>Flavobacteriia</taxon>
        <taxon>Flavobacteriales</taxon>
        <taxon>Flavobacteriaceae</taxon>
        <taxon>Meishania</taxon>
    </lineage>
</organism>
<keyword evidence="1" id="KW-0675">Receptor</keyword>
<proteinExistence type="predicted"/>
<name>A0ACC7LRT4_9FLAO</name>
<evidence type="ECO:0000313" key="2">
    <source>
        <dbReference type="Proteomes" id="UP001595191"/>
    </source>
</evidence>
<dbReference type="Proteomes" id="UP001595191">
    <property type="component" value="Unassembled WGS sequence"/>
</dbReference>
<reference evidence="1" key="1">
    <citation type="submission" date="2024-09" db="EMBL/GenBank/DDBJ databases">
        <authorList>
            <person name="Liu J."/>
        </authorList>
    </citation>
    <scope>NUCLEOTIDE SEQUENCE</scope>
    <source>
        <strain evidence="1">NBU2967</strain>
    </source>
</reference>
<accession>A0ACC7LRT4</accession>
<sequence>MNKKFFGFCAAALVCTNMAAQVAENDSIKIQNLDEVVVSDSRFALERQNSGKTVIKIGNDELQRNQGKSVAEIINVKSGIEIAGSRGREGAVLGVFARGGRGRQVLVLIDGVRVSDPSSFSQEYDLRLLTAANIENIEIIKGAASTLYGANAATAVINITTKKASPRKMELNVQTSRGTNQTTSGQNYNLSSAYNGVDLSGTFDKFTYNVTFSNRFSEGLSALITPENEEDVFSTYSTDVRVGYQFSDKFKVGIYGNLTGLKTEYDEFSGPMDAPYLFKGKQKRIGATSEYAYKKGSLHLNTGYADYASENFSAYPNSFKGDNYVLDLYNKLNIQDKLYTIIGLNYVLDRTEFETRKDFTLVDPYINLVYVSENGFNLNLGGRLNNHSEYGGHLVYNVNPSYALKTSKGYVKLLGSYATSYITPSLNQLFGNFGANPDLGPEENRTLEGGFEYVVNQDLRFSSVYFNRKEENAVVYDNQTGLFSNAVSTIDAQGVEFELHWKPFVRFEFSGNYTFTERKGDAAIRIPKHKINISAGYRFSNRTFASLDYSLTGSRFDTDFMTFANVELPSYSLLDFYIGHDLLPGKLKVFTAISNLLNEEFTEIIGSTTRGRNVRAGMKLTL</sequence>